<dbReference type="EMBL" id="QXGJ01000008">
    <property type="protein sequence ID" value="RSX50373.1"/>
    <property type="molecule type" value="Genomic_DNA"/>
</dbReference>
<dbReference type="SUPFAM" id="SSF52490">
    <property type="entry name" value="Tubulin nucleotide-binding domain-like"/>
    <property type="match status" value="1"/>
</dbReference>
<organism evidence="2 3">
    <name type="scientific">Bifidobacterium callimiconis</name>
    <dbReference type="NCBI Taxonomy" id="2306973"/>
    <lineage>
        <taxon>Bacteria</taxon>
        <taxon>Bacillati</taxon>
        <taxon>Actinomycetota</taxon>
        <taxon>Actinomycetes</taxon>
        <taxon>Bifidobacteriales</taxon>
        <taxon>Bifidobacteriaceae</taxon>
        <taxon>Bifidobacterium</taxon>
    </lineage>
</organism>
<protein>
    <submittedName>
        <fullName evidence="2">Tubulin like</fullName>
    </submittedName>
</protein>
<dbReference type="RefSeq" id="WP_126030500.1">
    <property type="nucleotide sequence ID" value="NZ_QXGJ01000008.1"/>
</dbReference>
<dbReference type="InterPro" id="IPR036525">
    <property type="entry name" value="Tubulin/FtsZ_GTPase_sf"/>
</dbReference>
<accession>A0A430FC15</accession>
<dbReference type="OrthoDB" id="3454650at2"/>
<gene>
    <name evidence="2" type="ORF">D2E23_1696</name>
</gene>
<name>A0A430FC15_9BIFI</name>
<evidence type="ECO:0000313" key="3">
    <source>
        <dbReference type="Proteomes" id="UP000288607"/>
    </source>
</evidence>
<evidence type="ECO:0000256" key="1">
    <source>
        <dbReference type="SAM" id="MobiDB-lite"/>
    </source>
</evidence>
<dbReference type="Proteomes" id="UP000288607">
    <property type="component" value="Unassembled WGS sequence"/>
</dbReference>
<proteinExistence type="predicted"/>
<reference evidence="2 3" key="1">
    <citation type="submission" date="2018-09" db="EMBL/GenBank/DDBJ databases">
        <title>Characterization of the phylogenetic diversity of five novel species belonging to the genus Bifidobacterium.</title>
        <authorList>
            <person name="Lugli G.A."/>
            <person name="Duranti S."/>
            <person name="Milani C."/>
        </authorList>
    </citation>
    <scope>NUCLEOTIDE SEQUENCE [LARGE SCALE GENOMIC DNA]</scope>
    <source>
        <strain evidence="2 3">2028B</strain>
    </source>
</reference>
<dbReference type="Pfam" id="PF13809">
    <property type="entry name" value="Tubulin_2"/>
    <property type="match status" value="1"/>
</dbReference>
<evidence type="ECO:0000313" key="2">
    <source>
        <dbReference type="EMBL" id="RSX50373.1"/>
    </source>
</evidence>
<sequence length="1142" mass="128712">MYERLLLSAGGGIIDRMQQAAQDNCATICIGLGGTGIDCLRSVKRAVYNRLQPDDPDAAVPQYSHIRFIAVDTDLVEMMKRFDRARREGTDGLHGEIDVDREFFDISYADKISELFRGHRNMWVKDPAFKEWLQFRHIEVGAADSGRQIGRFLLMQRAQSFISYVQRAVRSAKNGLGDCPVYVHIFSGLSGGSGSGIFLDACYLVQWALCNMGRLNTLTLGYFFLPDVNLFKPGIPQDIRSEIRKNGYAAMQELDYCMNFENNGDSWHQVYPGVGEIRTKRQPVDLCHLISAPTLDGEKVLSPYRCAINTVTDYVTNMLIKPDSYYLPLASAVARKFAISAATGDISRHDYIALSAASAVIPYKQAFTYLASKVFEDLAEVKDHAPTHDDVETFLNGIGFIFDDLLKRLTQNVNMSFPLPDFKAKDVKESGTELLIGPLHDLQAAAEGALARNYAALAQPLSSYEQVWVKPGSRDASVMRLVLNAVRAEMVNPKRGPYYAAQLVFGSRGCDLLAAAEGIRVEAMTRRDHEQEQIDSHAYRDYEQKEREFRIAGFLKLKGAYAAYADASRQLVVLQTRVKMYQTLIDLMDAVKDQLRTMMNNFTIPFTMTVSALLDTFAANRAELEADAERENPYEIPLIPLPELMKQMDELLSDERKWQDSILRHKRDLLELLLSPDGLKGWGPNGDEVRLSHLVSDYFVNRFKDLSSRSLDSFLKDKYQAVNPIRLQQRVCDELLRKVNDRAVPLFWTEIGYDADDVASIGYLTVPQISPTAIDAGARFINDQRHELTLRTAGVRDRISILRCWIGVPMWAYAGVVEYESEAVRDSSVGRHIYEPAERVDGVPEIMDSRDWRKLPSPTPPSMMTDRNDESVRRHAEEVRALFKQARDSGVIAKLVVDTTKVYGIRVIADEFMQRFREQFAVANGPFDDRSARARDNVMKMSANREYEKSTPVLSSAFRADERAELSICLDNLAKAPVLQKIVRNELAKVKEIDDACKALEFKNNADVNEFSDALFSGVIQVQGPKVWYADPDSGKEVVLSAKGMKPYGYAPLYQAYGNFKGLDVNVRERIRDAVNEVLGRDELPESVMSACRVIPGELDRADRSLKAATSLFPDIPDEAFAVVRVLREKYDLFLLQNFITV</sequence>
<feature type="region of interest" description="Disordered" evidence="1">
    <location>
        <begin position="852"/>
        <end position="871"/>
    </location>
</feature>
<dbReference type="InterPro" id="IPR025904">
    <property type="entry name" value="Tubulin-like"/>
</dbReference>
<dbReference type="AlphaFoldDB" id="A0A430FC15"/>
<comment type="caution">
    <text evidence="2">The sequence shown here is derived from an EMBL/GenBank/DDBJ whole genome shotgun (WGS) entry which is preliminary data.</text>
</comment>
<keyword evidence="3" id="KW-1185">Reference proteome</keyword>